<proteinExistence type="predicted"/>
<evidence type="ECO:0000313" key="3">
    <source>
        <dbReference type="Proteomes" id="UP001596118"/>
    </source>
</evidence>
<evidence type="ECO:0000256" key="1">
    <source>
        <dbReference type="SAM" id="Phobius"/>
    </source>
</evidence>
<keyword evidence="3" id="KW-1185">Reference proteome</keyword>
<accession>A0ABD5R569</accession>
<evidence type="ECO:0000313" key="2">
    <source>
        <dbReference type="EMBL" id="MFC5280024.1"/>
    </source>
</evidence>
<dbReference type="AlphaFoldDB" id="A0ABD5R569"/>
<keyword evidence="1" id="KW-1133">Transmembrane helix</keyword>
<comment type="caution">
    <text evidence="2">The sequence shown here is derived from an EMBL/GenBank/DDBJ whole genome shotgun (WGS) entry which is preliminary data.</text>
</comment>
<dbReference type="EMBL" id="JBHSKY010000017">
    <property type="protein sequence ID" value="MFC5280024.1"/>
    <property type="molecule type" value="Genomic_DNA"/>
</dbReference>
<feature type="transmembrane region" description="Helical" evidence="1">
    <location>
        <begin position="36"/>
        <end position="54"/>
    </location>
</feature>
<keyword evidence="1" id="KW-0812">Transmembrane</keyword>
<organism evidence="2 3">
    <name type="scientific">Halorubrum rubrum</name>
    <dbReference type="NCBI Taxonomy" id="1126240"/>
    <lineage>
        <taxon>Archaea</taxon>
        <taxon>Methanobacteriati</taxon>
        <taxon>Methanobacteriota</taxon>
        <taxon>Stenosarchaea group</taxon>
        <taxon>Halobacteria</taxon>
        <taxon>Halobacteriales</taxon>
        <taxon>Haloferacaceae</taxon>
        <taxon>Halorubrum</taxon>
    </lineage>
</organism>
<protein>
    <recommendedName>
        <fullName evidence="4">Sulfate ABC transporter permease</fullName>
    </recommendedName>
</protein>
<keyword evidence="1" id="KW-0472">Membrane</keyword>
<gene>
    <name evidence="2" type="ORF">ACFPM1_14835</name>
</gene>
<dbReference type="RefSeq" id="WP_256412532.1">
    <property type="nucleotide sequence ID" value="NZ_JANHDM010000011.1"/>
</dbReference>
<evidence type="ECO:0008006" key="4">
    <source>
        <dbReference type="Google" id="ProtNLM"/>
    </source>
</evidence>
<sequence length="56" mass="6038">MSGENGDGAIEGDVVDDTDVAGETRLARRWRSLDRGWQALCLGLAIVAIHLVVYPV</sequence>
<dbReference type="Proteomes" id="UP001596118">
    <property type="component" value="Unassembled WGS sequence"/>
</dbReference>
<reference evidence="2 3" key="1">
    <citation type="journal article" date="2019" name="Int. J. Syst. Evol. Microbiol.">
        <title>The Global Catalogue of Microorganisms (GCM) 10K type strain sequencing project: providing services to taxonomists for standard genome sequencing and annotation.</title>
        <authorList>
            <consortium name="The Broad Institute Genomics Platform"/>
            <consortium name="The Broad Institute Genome Sequencing Center for Infectious Disease"/>
            <person name="Wu L."/>
            <person name="Ma J."/>
        </authorList>
    </citation>
    <scope>NUCLEOTIDE SEQUENCE [LARGE SCALE GENOMIC DNA]</scope>
    <source>
        <strain evidence="2 3">CGMCC 1.12124</strain>
    </source>
</reference>
<name>A0ABD5R569_9EURY</name>